<evidence type="ECO:0000313" key="2">
    <source>
        <dbReference type="Proteomes" id="UP000683925"/>
    </source>
</evidence>
<gene>
    <name evidence="1" type="ORF">POCTA_138.1.T1420049</name>
</gene>
<reference evidence="1" key="1">
    <citation type="submission" date="2021-01" db="EMBL/GenBank/DDBJ databases">
        <authorList>
            <consortium name="Genoscope - CEA"/>
            <person name="William W."/>
        </authorList>
    </citation>
    <scope>NUCLEOTIDE SEQUENCE</scope>
</reference>
<organism evidence="1 2">
    <name type="scientific">Paramecium octaurelia</name>
    <dbReference type="NCBI Taxonomy" id="43137"/>
    <lineage>
        <taxon>Eukaryota</taxon>
        <taxon>Sar</taxon>
        <taxon>Alveolata</taxon>
        <taxon>Ciliophora</taxon>
        <taxon>Intramacronucleata</taxon>
        <taxon>Oligohymenophorea</taxon>
        <taxon>Peniculida</taxon>
        <taxon>Parameciidae</taxon>
        <taxon>Paramecium</taxon>
    </lineage>
</organism>
<comment type="caution">
    <text evidence="1">The sequence shown here is derived from an EMBL/GenBank/DDBJ whole genome shotgun (WGS) entry which is preliminary data.</text>
</comment>
<accession>A0A8S1Y8F3</accession>
<dbReference type="AlphaFoldDB" id="A0A8S1Y8F3"/>
<proteinExistence type="predicted"/>
<evidence type="ECO:0000313" key="1">
    <source>
        <dbReference type="EMBL" id="CAD8207814.1"/>
    </source>
</evidence>
<name>A0A8S1Y8F3_PAROT</name>
<keyword evidence="2" id="KW-1185">Reference proteome</keyword>
<dbReference type="EMBL" id="CAJJDP010000143">
    <property type="protein sequence ID" value="CAD8207814.1"/>
    <property type="molecule type" value="Genomic_DNA"/>
</dbReference>
<protein>
    <submittedName>
        <fullName evidence="1">Uncharacterized protein</fullName>
    </submittedName>
</protein>
<sequence>MIKRIISNDFGKSISYSLIVAFLMREDIRSINMKLHKQ</sequence>
<dbReference type="Proteomes" id="UP000683925">
    <property type="component" value="Unassembled WGS sequence"/>
</dbReference>